<evidence type="ECO:0000313" key="1">
    <source>
        <dbReference type="EMBL" id="QRN52431.1"/>
    </source>
</evidence>
<dbReference type="EMBL" id="CP064030">
    <property type="protein sequence ID" value="QRN52431.1"/>
    <property type="molecule type" value="Genomic_DNA"/>
</dbReference>
<gene>
    <name evidence="1" type="ORF">ISN74_13190</name>
</gene>
<dbReference type="Pfam" id="PF11672">
    <property type="entry name" value="DUF3268"/>
    <property type="match status" value="1"/>
</dbReference>
<dbReference type="Proteomes" id="UP000663181">
    <property type="component" value="Chromosome"/>
</dbReference>
<accession>A0ABX7GQ01</accession>
<dbReference type="InterPro" id="IPR021686">
    <property type="entry name" value="DUF3268"/>
</dbReference>
<dbReference type="RefSeq" id="WP_188799680.1">
    <property type="nucleotide sequence ID" value="NZ_BMIZ01000002.1"/>
</dbReference>
<keyword evidence="2" id="KW-1185">Reference proteome</keyword>
<sequence>MSVMCGYCNQPAALVRGPAVYPHRPDLRGLQFHICRPCGAWIGCERGTTNPLGTLANAELRRARMDAHAAFDPSWKGNKRRRGERYAWLAERLGIPRAACHIGHFDLAMCRRVVDVCLIDAVRGVH</sequence>
<evidence type="ECO:0000313" key="2">
    <source>
        <dbReference type="Proteomes" id="UP000663181"/>
    </source>
</evidence>
<organism evidence="1 2">
    <name type="scientific">Dyella caseinilytica</name>
    <dbReference type="NCBI Taxonomy" id="1849581"/>
    <lineage>
        <taxon>Bacteria</taxon>
        <taxon>Pseudomonadati</taxon>
        <taxon>Pseudomonadota</taxon>
        <taxon>Gammaproteobacteria</taxon>
        <taxon>Lysobacterales</taxon>
        <taxon>Rhodanobacteraceae</taxon>
        <taxon>Dyella</taxon>
    </lineage>
</organism>
<protein>
    <submittedName>
        <fullName evidence="1">Uncharacterized protein</fullName>
    </submittedName>
</protein>
<name>A0ABX7GQ01_9GAMM</name>
<proteinExistence type="predicted"/>
<reference evidence="1 2" key="1">
    <citation type="submission" date="2020-10" db="EMBL/GenBank/DDBJ databases">
        <title>Phylogeny of dyella-like bacteria.</title>
        <authorList>
            <person name="Fu J."/>
        </authorList>
    </citation>
    <scope>NUCLEOTIDE SEQUENCE [LARGE SCALE GENOMIC DNA]</scope>
    <source>
        <strain evidence="1 2">DHOB09</strain>
    </source>
</reference>